<dbReference type="Gene3D" id="2.60.40.1120">
    <property type="entry name" value="Carboxypeptidase-like, regulatory domain"/>
    <property type="match status" value="1"/>
</dbReference>
<dbReference type="Gene3D" id="2.40.170.20">
    <property type="entry name" value="TonB-dependent receptor, beta-barrel domain"/>
    <property type="match status" value="1"/>
</dbReference>
<dbReference type="SUPFAM" id="SSF56935">
    <property type="entry name" value="Porins"/>
    <property type="match status" value="1"/>
</dbReference>
<keyword evidence="2" id="KW-0472">Membrane</keyword>
<evidence type="ECO:0000259" key="5">
    <source>
        <dbReference type="Pfam" id="PF14905"/>
    </source>
</evidence>
<evidence type="ECO:0000256" key="4">
    <source>
        <dbReference type="SAM" id="MobiDB-lite"/>
    </source>
</evidence>
<dbReference type="SUPFAM" id="SSF49464">
    <property type="entry name" value="Carboxypeptidase regulatory domain-like"/>
    <property type="match status" value="1"/>
</dbReference>
<sequence>MRHLALVSIFLFLSLSAVGQIRISGKITDKQTSQPIKGASISILNSKDSTTLKAPSDEVGNYTFNNLEQGTYVININYMGYKQDMRKITLGSTAATVNFQLESSEIMLDEIEITAETVALKGDTMEFNANKYATAKNSDADELIRQIPGVEIDEDGNVNAHGEAVKKIIVDGKEFFSTDPKIALKSLPADIIDKVQIIDDKSEQAKFSGFDDGKRDKVINIVTKPNRKRGYFGKANGSLGNDEKYATNININGFQNDKRYSLTAMANNTNETNFGEQGRGGNRGGNSNVERGLSKTYAVATSVNNSYLNQKMQVSADYNFNSTNTNTFSNSLTNYILGSRANQLRKQTQNSDNGSVSHNAGARLHWDIDSTQRIDFAPQLSYTSNDRTNFNISTTLNQLQDTINTSDRRNRNNSNNFNISGAFTYMVRLNKPGRTLSVNLNGNHSSNNSEGRTYALNQYYKDALLNRIDTNNNQNISEGYGNGINGRLTFTENISKFSRLQANYSYRNTANYSDRKTFEFLEETGQLGQLNERLSNEFRNDFDFHSGGISYLFSKKDSLTFQIGANYQYASRKNDKTFPKNVITTSGFRSFLPEMNITYHISKEKRLELKYNTATNAPSINQLQDFIDNQNALRIQNGNPDLNQEYKHNISFQFRDIKKSTGRSFNSSLNFEYIQDKIVNSILLTDTAVQITDEIILGAGGQYIRPENVNGAYSVRMTNSLGLPINKWKLNLNLNNNLFFNNNYSILNKDLLNSKSYGIRQRVGISSNFGRKTVIGLSYNGNLTFTENPSLQVKKYNVYNHTINNNASVDFWKGMFVTSNINYMLNGGVQNTSGVQTVIWNASVGKRFFQKENAELSLKAFDIFNKAKNVNRRIDEFSISDVQSNTLTRYFLLSFTYHLRKFGGQESKGSRGPSNSRGERGRGRGNR</sequence>
<dbReference type="InterPro" id="IPR041700">
    <property type="entry name" value="OMP_b-brl_3"/>
</dbReference>
<dbReference type="Pfam" id="PF13715">
    <property type="entry name" value="CarbopepD_reg_2"/>
    <property type="match status" value="1"/>
</dbReference>
<evidence type="ECO:0000256" key="2">
    <source>
        <dbReference type="ARBA" id="ARBA00023136"/>
    </source>
</evidence>
<accession>A0A380BA48</accession>
<evidence type="ECO:0000313" key="6">
    <source>
        <dbReference type="EMBL" id="SUI97302.1"/>
    </source>
</evidence>
<gene>
    <name evidence="6" type="ORF">NCTC11388_00360</name>
</gene>
<feature type="region of interest" description="Disordered" evidence="4">
    <location>
        <begin position="904"/>
        <end position="927"/>
    </location>
</feature>
<feature type="compositionally biased region" description="Basic and acidic residues" evidence="4">
    <location>
        <begin position="917"/>
        <end position="927"/>
    </location>
</feature>
<dbReference type="Proteomes" id="UP000254893">
    <property type="component" value="Unassembled WGS sequence"/>
</dbReference>
<dbReference type="EMBL" id="UGYW01000001">
    <property type="protein sequence ID" value="SUI97302.1"/>
    <property type="molecule type" value="Genomic_DNA"/>
</dbReference>
<evidence type="ECO:0000256" key="1">
    <source>
        <dbReference type="ARBA" id="ARBA00004442"/>
    </source>
</evidence>
<name>A0A380BA48_SPHSI</name>
<dbReference type="InterPro" id="IPR008969">
    <property type="entry name" value="CarboxyPept-like_regulatory"/>
</dbReference>
<organism evidence="6 7">
    <name type="scientific">Sphingobacterium spiritivorum</name>
    <name type="common">Flavobacterium spiritivorum</name>
    <dbReference type="NCBI Taxonomy" id="258"/>
    <lineage>
        <taxon>Bacteria</taxon>
        <taxon>Pseudomonadati</taxon>
        <taxon>Bacteroidota</taxon>
        <taxon>Sphingobacteriia</taxon>
        <taxon>Sphingobacteriales</taxon>
        <taxon>Sphingobacteriaceae</taxon>
        <taxon>Sphingobacterium</taxon>
    </lineage>
</organism>
<evidence type="ECO:0000256" key="3">
    <source>
        <dbReference type="ARBA" id="ARBA00023237"/>
    </source>
</evidence>
<dbReference type="Pfam" id="PF14905">
    <property type="entry name" value="OMP_b-brl_3"/>
    <property type="match status" value="1"/>
</dbReference>
<reference evidence="6 7" key="1">
    <citation type="submission" date="2018-06" db="EMBL/GenBank/DDBJ databases">
        <authorList>
            <consortium name="Pathogen Informatics"/>
            <person name="Doyle S."/>
        </authorList>
    </citation>
    <scope>NUCLEOTIDE SEQUENCE [LARGE SCALE GENOMIC DNA]</scope>
    <source>
        <strain evidence="6 7">NCTC11388</strain>
    </source>
</reference>
<comment type="subcellular location">
    <subcellularLocation>
        <location evidence="1">Cell outer membrane</location>
    </subcellularLocation>
</comment>
<dbReference type="GO" id="GO:0009279">
    <property type="term" value="C:cell outer membrane"/>
    <property type="evidence" value="ECO:0007669"/>
    <property type="project" value="UniProtKB-SubCell"/>
</dbReference>
<dbReference type="AlphaFoldDB" id="A0A380BA48"/>
<dbReference type="InterPro" id="IPR036942">
    <property type="entry name" value="Beta-barrel_TonB_sf"/>
</dbReference>
<feature type="domain" description="Outer membrane protein beta-barrel" evidence="5">
    <location>
        <begin position="429"/>
        <end position="897"/>
    </location>
</feature>
<dbReference type="RefSeq" id="WP_115168844.1">
    <property type="nucleotide sequence ID" value="NZ_UGYW01000001.1"/>
</dbReference>
<proteinExistence type="predicted"/>
<keyword evidence="3" id="KW-0998">Cell outer membrane</keyword>
<protein>
    <recommendedName>
        <fullName evidence="5">Outer membrane protein beta-barrel domain-containing protein</fullName>
    </recommendedName>
</protein>
<evidence type="ECO:0000313" key="7">
    <source>
        <dbReference type="Proteomes" id="UP000254893"/>
    </source>
</evidence>